<evidence type="ECO:0000313" key="2">
    <source>
        <dbReference type="Proteomes" id="UP000192247"/>
    </source>
</evidence>
<dbReference type="EMBL" id="MNPL01028159">
    <property type="protein sequence ID" value="OQR67615.1"/>
    <property type="molecule type" value="Genomic_DNA"/>
</dbReference>
<keyword evidence="2" id="KW-1185">Reference proteome</keyword>
<proteinExistence type="predicted"/>
<comment type="caution">
    <text evidence="1">The sequence shown here is derived from an EMBL/GenBank/DDBJ whole genome shotgun (WGS) entry which is preliminary data.</text>
</comment>
<reference evidence="1 2" key="1">
    <citation type="journal article" date="2017" name="Gigascience">
        <title>Draft genome of the honey bee ectoparasitic mite, Tropilaelaps mercedesae, is shaped by the parasitic life history.</title>
        <authorList>
            <person name="Dong X."/>
            <person name="Armstrong S.D."/>
            <person name="Xia D."/>
            <person name="Makepeace B.L."/>
            <person name="Darby A.C."/>
            <person name="Kadowaki T."/>
        </authorList>
    </citation>
    <scope>NUCLEOTIDE SEQUENCE [LARGE SCALE GENOMIC DNA]</scope>
    <source>
        <strain evidence="1">Wuxi-XJTLU</strain>
    </source>
</reference>
<organism evidence="1 2">
    <name type="scientific">Tropilaelaps mercedesae</name>
    <dbReference type="NCBI Taxonomy" id="418985"/>
    <lineage>
        <taxon>Eukaryota</taxon>
        <taxon>Metazoa</taxon>
        <taxon>Ecdysozoa</taxon>
        <taxon>Arthropoda</taxon>
        <taxon>Chelicerata</taxon>
        <taxon>Arachnida</taxon>
        <taxon>Acari</taxon>
        <taxon>Parasitiformes</taxon>
        <taxon>Mesostigmata</taxon>
        <taxon>Gamasina</taxon>
        <taxon>Dermanyssoidea</taxon>
        <taxon>Laelapidae</taxon>
        <taxon>Tropilaelaps</taxon>
    </lineage>
</organism>
<accession>A0A1V9X200</accession>
<dbReference type="AlphaFoldDB" id="A0A1V9X200"/>
<evidence type="ECO:0000313" key="1">
    <source>
        <dbReference type="EMBL" id="OQR67615.1"/>
    </source>
</evidence>
<gene>
    <name evidence="1" type="ORF">BIW11_04731</name>
</gene>
<name>A0A1V9X200_9ACAR</name>
<sequence length="62" mass="7337">MLMSTKKSSRSDSKHSRKRPSFLLYSHYHYHLTYRRFLIHINRSGFPTVTLMGGMLKNLHGN</sequence>
<dbReference type="InParanoid" id="A0A1V9X200"/>
<dbReference type="Proteomes" id="UP000192247">
    <property type="component" value="Unassembled WGS sequence"/>
</dbReference>
<protein>
    <submittedName>
        <fullName evidence="1">Uncharacterized protein</fullName>
    </submittedName>
</protein>